<proteinExistence type="inferred from homology"/>
<keyword evidence="12 14" id="KW-0067">ATP-binding</keyword>
<keyword evidence="9 14" id="KW-0808">Transferase</keyword>
<feature type="binding site" evidence="16">
    <location>
        <begin position="46"/>
        <end position="48"/>
    </location>
    <ligand>
        <name>GTP</name>
        <dbReference type="ChEBI" id="CHEBI:37565"/>
    </ligand>
</feature>
<reference evidence="19" key="2">
    <citation type="submission" date="2014-09" db="EMBL/GenBank/DDBJ databases">
        <authorList>
            <person name="Illeghems K.G."/>
        </authorList>
    </citation>
    <scope>NUCLEOTIDE SEQUENCE [LARGE SCALE GENOMIC DNA]</scope>
    <source>
        <strain evidence="19">LMG 23848T</strain>
    </source>
</reference>
<sequence>MTSISLNLQPGGAQGSLLVLGGARSGKSRFAEGAITALPAPWIYLATGRAFDDEMRARIAQHQQDRGKVGWQTVEEPFDVAKVLQQYSSAPVLLDCLTLWLTNLLLDEQDVAAATQALLSSLQTRKAPTVLVGNEVGLGIVPESQLGRRFRDEAGLLHQRLAACVGKVVFVAAGLPLVLKNEDAAR</sequence>
<dbReference type="SUPFAM" id="SSF52540">
    <property type="entry name" value="P-loop containing nucleoside triphosphate hydrolases"/>
    <property type="match status" value="1"/>
</dbReference>
<keyword evidence="13 14" id="KW-0342">GTP-binding</keyword>
<protein>
    <recommendedName>
        <fullName evidence="14">Bifunctional adenosylcobalamin biosynthesis protein</fullName>
        <ecNumber evidence="14">2.7.1.156</ecNumber>
        <ecNumber evidence="14">2.7.7.62</ecNumber>
    </recommendedName>
</protein>
<dbReference type="EC" id="2.7.7.62" evidence="14"/>
<evidence type="ECO:0000256" key="9">
    <source>
        <dbReference type="ARBA" id="ARBA00022679"/>
    </source>
</evidence>
<feature type="binding site" evidence="16">
    <location>
        <begin position="21"/>
        <end position="28"/>
    </location>
    <ligand>
        <name>GTP</name>
        <dbReference type="ChEBI" id="CHEBI:37565"/>
    </ligand>
</feature>
<dbReference type="PANTHER" id="PTHR34848:SF1">
    <property type="entry name" value="BIFUNCTIONAL ADENOSYLCOBALAMIN BIOSYNTHESIS PROTEIN COBU"/>
    <property type="match status" value="1"/>
</dbReference>
<dbReference type="PATRIC" id="fig|431306.5.peg.1010"/>
<dbReference type="InterPro" id="IPR003203">
    <property type="entry name" value="CobU/CobP"/>
</dbReference>
<dbReference type="PANTHER" id="PTHR34848">
    <property type="match status" value="1"/>
</dbReference>
<evidence type="ECO:0000256" key="3">
    <source>
        <dbReference type="ARBA" id="ARBA00001522"/>
    </source>
</evidence>
<dbReference type="GO" id="GO:0009236">
    <property type="term" value="P:cobalamin biosynthetic process"/>
    <property type="evidence" value="ECO:0007669"/>
    <property type="project" value="UniProtKB-UniRule"/>
</dbReference>
<comment type="pathway">
    <text evidence="5 14">Cofactor biosynthesis; adenosylcobalamin biosynthesis; adenosylcobalamin from cob(II)yrinate a,c-diamide: step 6/7.</text>
</comment>
<evidence type="ECO:0000256" key="10">
    <source>
        <dbReference type="ARBA" id="ARBA00022741"/>
    </source>
</evidence>
<keyword evidence="10 14" id="KW-0547">Nucleotide-binding</keyword>
<evidence type="ECO:0000256" key="16">
    <source>
        <dbReference type="PIRSR" id="PIRSR006135-2"/>
    </source>
</evidence>
<comment type="catalytic activity">
    <reaction evidence="1 14">
        <text>adenosylcob(III)inamide + ATP = adenosylcob(III)inamide phosphate + ADP + H(+)</text>
        <dbReference type="Rhea" id="RHEA:15769"/>
        <dbReference type="ChEBI" id="CHEBI:2480"/>
        <dbReference type="ChEBI" id="CHEBI:15378"/>
        <dbReference type="ChEBI" id="CHEBI:30616"/>
        <dbReference type="ChEBI" id="CHEBI:58502"/>
        <dbReference type="ChEBI" id="CHEBI:456216"/>
        <dbReference type="EC" id="2.7.1.156"/>
    </reaction>
</comment>
<evidence type="ECO:0000256" key="1">
    <source>
        <dbReference type="ARBA" id="ARBA00000312"/>
    </source>
</evidence>
<dbReference type="EMBL" id="LN609302">
    <property type="protein sequence ID" value="CEF54835.1"/>
    <property type="molecule type" value="Genomic_DNA"/>
</dbReference>
<keyword evidence="8 14" id="KW-0169">Cobalamin biosynthesis</keyword>
<evidence type="ECO:0000256" key="11">
    <source>
        <dbReference type="ARBA" id="ARBA00022777"/>
    </source>
</evidence>
<dbReference type="Gene3D" id="3.40.50.300">
    <property type="entry name" value="P-loop containing nucleotide triphosphate hydrolases"/>
    <property type="match status" value="1"/>
</dbReference>
<dbReference type="GO" id="GO:0005524">
    <property type="term" value="F:ATP binding"/>
    <property type="evidence" value="ECO:0007669"/>
    <property type="project" value="UniProtKB-UniRule"/>
</dbReference>
<reference evidence="18 20" key="3">
    <citation type="journal article" date="2020" name="Int. J. Syst. Evol. Microbiol.">
        <title>Novel acetic acid bacteria from cider fermentations: Acetobacter conturbans sp. nov. and Acetobacter fallax sp. nov.</title>
        <authorList>
            <person name="Sombolestani A.S."/>
            <person name="Cleenwerck I."/>
            <person name="Cnockaert M."/>
            <person name="Borremans W."/>
            <person name="Wieme A.D."/>
            <person name="De Vuyst L."/>
            <person name="Vandamme P."/>
        </authorList>
    </citation>
    <scope>NUCLEOTIDE SEQUENCE [LARGE SCALE GENOMIC DNA]</scope>
    <source>
        <strain evidence="18 20">LMG 23848</strain>
    </source>
</reference>
<evidence type="ECO:0000256" key="6">
    <source>
        <dbReference type="ARBA" id="ARBA00005159"/>
    </source>
</evidence>
<comment type="similarity">
    <text evidence="7 14">Belongs to the CobU/CobP family.</text>
</comment>
<dbReference type="Pfam" id="PF02283">
    <property type="entry name" value="CobU"/>
    <property type="match status" value="1"/>
</dbReference>
<evidence type="ECO:0000256" key="12">
    <source>
        <dbReference type="ARBA" id="ARBA00022840"/>
    </source>
</evidence>
<evidence type="ECO:0000256" key="15">
    <source>
        <dbReference type="PIRSR" id="PIRSR006135-1"/>
    </source>
</evidence>
<dbReference type="NCBIfam" id="NF004469">
    <property type="entry name" value="PRK05800.1"/>
    <property type="match status" value="1"/>
</dbReference>
<gene>
    <name evidence="17" type="primary">cobP</name>
    <name evidence="18" type="synonym">cobU</name>
    <name evidence="17" type="ORF">AGA_1004</name>
    <name evidence="18" type="ORF">GOB80_07815</name>
</gene>
<name>A0A0U5F5M9_9PROT</name>
<dbReference type="Proteomes" id="UP000068250">
    <property type="component" value="Chromosome I"/>
</dbReference>
<dbReference type="AlphaFoldDB" id="A0A0U5F5M9"/>
<evidence type="ECO:0000313" key="17">
    <source>
        <dbReference type="EMBL" id="CEF54835.1"/>
    </source>
</evidence>
<comment type="pathway">
    <text evidence="6 14">Cofactor biosynthesis; adenosylcobalamin biosynthesis; adenosylcobalamin from cob(II)yrinate a,c-diamide: step 5/7.</text>
</comment>
<evidence type="ECO:0000313" key="18">
    <source>
        <dbReference type="EMBL" id="NHO39593.1"/>
    </source>
</evidence>
<dbReference type="GO" id="GO:0043752">
    <property type="term" value="F:adenosylcobinamide kinase activity"/>
    <property type="evidence" value="ECO:0007669"/>
    <property type="project" value="UniProtKB-EC"/>
</dbReference>
<evidence type="ECO:0000256" key="7">
    <source>
        <dbReference type="ARBA" id="ARBA00007490"/>
    </source>
</evidence>
<evidence type="ECO:0000256" key="5">
    <source>
        <dbReference type="ARBA" id="ARBA00004692"/>
    </source>
</evidence>
<keyword evidence="11 14" id="KW-0418">Kinase</keyword>
<feature type="active site" description="GMP-histidine intermediate" evidence="15">
    <location>
        <position position="62"/>
    </location>
</feature>
<keyword evidence="20" id="KW-1185">Reference proteome</keyword>
<accession>A0A0U5F5M9</accession>
<dbReference type="InterPro" id="IPR027417">
    <property type="entry name" value="P-loop_NTPase"/>
</dbReference>
<evidence type="ECO:0000313" key="20">
    <source>
        <dbReference type="Proteomes" id="UP000657200"/>
    </source>
</evidence>
<dbReference type="OrthoDB" id="9788370at2"/>
<dbReference type="GO" id="GO:0005525">
    <property type="term" value="F:GTP binding"/>
    <property type="evidence" value="ECO:0007669"/>
    <property type="project" value="UniProtKB-UniRule"/>
</dbReference>
<dbReference type="CDD" id="cd00544">
    <property type="entry name" value="CobU"/>
    <property type="match status" value="1"/>
</dbReference>
<feature type="binding site" evidence="16">
    <location>
        <position position="75"/>
    </location>
    <ligand>
        <name>GTP</name>
        <dbReference type="ChEBI" id="CHEBI:37565"/>
    </ligand>
</feature>
<evidence type="ECO:0000256" key="14">
    <source>
        <dbReference type="PIRNR" id="PIRNR006135"/>
    </source>
</evidence>
<dbReference type="GO" id="GO:0008820">
    <property type="term" value="F:cobinamide phosphate guanylyltransferase activity"/>
    <property type="evidence" value="ECO:0007669"/>
    <property type="project" value="UniProtKB-UniRule"/>
</dbReference>
<evidence type="ECO:0000256" key="8">
    <source>
        <dbReference type="ARBA" id="ARBA00022573"/>
    </source>
</evidence>
<organism evidence="17 19">
    <name type="scientific">Acetobacter ghanensis</name>
    <dbReference type="NCBI Taxonomy" id="431306"/>
    <lineage>
        <taxon>Bacteria</taxon>
        <taxon>Pseudomonadati</taxon>
        <taxon>Pseudomonadota</taxon>
        <taxon>Alphaproteobacteria</taxon>
        <taxon>Acetobacterales</taxon>
        <taxon>Acetobacteraceae</taxon>
        <taxon>Acetobacter</taxon>
    </lineage>
</organism>
<dbReference type="EC" id="2.7.1.156" evidence="14"/>
<dbReference type="Proteomes" id="UP000657200">
    <property type="component" value="Unassembled WGS sequence"/>
</dbReference>
<evidence type="ECO:0000313" key="19">
    <source>
        <dbReference type="Proteomes" id="UP000068250"/>
    </source>
</evidence>
<comment type="catalytic activity">
    <reaction evidence="3">
        <text>adenosylcob(III)inamide + GTP = adenosylcob(III)inamide phosphate + GDP + H(+)</text>
        <dbReference type="Rhea" id="RHEA:15765"/>
        <dbReference type="ChEBI" id="CHEBI:2480"/>
        <dbReference type="ChEBI" id="CHEBI:15378"/>
        <dbReference type="ChEBI" id="CHEBI:37565"/>
        <dbReference type="ChEBI" id="CHEBI:58189"/>
        <dbReference type="ChEBI" id="CHEBI:58502"/>
        <dbReference type="EC" id="2.7.1.156"/>
    </reaction>
</comment>
<comment type="function">
    <text evidence="4 14">Catalyzes ATP-dependent phosphorylation of adenosylcobinamide and addition of GMP to adenosylcobinamide phosphate.</text>
</comment>
<evidence type="ECO:0000256" key="13">
    <source>
        <dbReference type="ARBA" id="ARBA00023134"/>
    </source>
</evidence>
<evidence type="ECO:0000256" key="2">
    <source>
        <dbReference type="ARBA" id="ARBA00000711"/>
    </source>
</evidence>
<dbReference type="RefSeq" id="WP_059023223.1">
    <property type="nucleotide sequence ID" value="NZ_LN609302.1"/>
</dbReference>
<dbReference type="UniPathway" id="UPA00148">
    <property type="reaction ID" value="UER00236"/>
</dbReference>
<evidence type="ECO:0000256" key="4">
    <source>
        <dbReference type="ARBA" id="ARBA00003889"/>
    </source>
</evidence>
<keyword evidence="17" id="KW-0548">Nucleotidyltransferase</keyword>
<reference evidence="17" key="1">
    <citation type="submission" date="2014-09" db="EMBL/GenBank/DDBJ databases">
        <authorList>
            <person name="Magalhaes I.L.F."/>
            <person name="Oliveira U."/>
            <person name="Santos F.R."/>
            <person name="Vidigal T.H.D.A."/>
            <person name="Brescovit A.D."/>
            <person name="Santos A.J."/>
        </authorList>
    </citation>
    <scope>NUCLEOTIDE SEQUENCE</scope>
    <source>
        <strain evidence="17">LMG 23848T</strain>
    </source>
</reference>
<dbReference type="PIRSF" id="PIRSF006135">
    <property type="entry name" value="CobU"/>
    <property type="match status" value="1"/>
</dbReference>
<dbReference type="EMBL" id="WOTE01000003">
    <property type="protein sequence ID" value="NHO39593.1"/>
    <property type="molecule type" value="Genomic_DNA"/>
</dbReference>
<feature type="binding site" evidence="16">
    <location>
        <position position="95"/>
    </location>
    <ligand>
        <name>GTP</name>
        <dbReference type="ChEBI" id="CHEBI:37565"/>
    </ligand>
</feature>
<dbReference type="STRING" id="431306.AGA_1004"/>
<comment type="catalytic activity">
    <reaction evidence="2 14">
        <text>adenosylcob(III)inamide phosphate + GTP + H(+) = adenosylcob(III)inamide-GDP + diphosphate</text>
        <dbReference type="Rhea" id="RHEA:22712"/>
        <dbReference type="ChEBI" id="CHEBI:15378"/>
        <dbReference type="ChEBI" id="CHEBI:33019"/>
        <dbReference type="ChEBI" id="CHEBI:37565"/>
        <dbReference type="ChEBI" id="CHEBI:58502"/>
        <dbReference type="ChEBI" id="CHEBI:60487"/>
        <dbReference type="EC" id="2.7.7.62"/>
    </reaction>
</comment>